<organism evidence="2 3">
    <name type="scientific">Lepraria finkii</name>
    <dbReference type="NCBI Taxonomy" id="1340010"/>
    <lineage>
        <taxon>Eukaryota</taxon>
        <taxon>Fungi</taxon>
        <taxon>Dikarya</taxon>
        <taxon>Ascomycota</taxon>
        <taxon>Pezizomycotina</taxon>
        <taxon>Lecanoromycetes</taxon>
        <taxon>OSLEUM clade</taxon>
        <taxon>Lecanoromycetidae</taxon>
        <taxon>Lecanorales</taxon>
        <taxon>Lecanorineae</taxon>
        <taxon>Stereocaulaceae</taxon>
        <taxon>Lepraria</taxon>
    </lineage>
</organism>
<dbReference type="Proteomes" id="UP001590951">
    <property type="component" value="Unassembled WGS sequence"/>
</dbReference>
<feature type="region of interest" description="Disordered" evidence="1">
    <location>
        <begin position="1"/>
        <end position="25"/>
    </location>
</feature>
<sequence>MSHTQAKDLNPSLLTSPPSEPPVKTSLQKLPKELLILILEALYDKRVLSLFYFDYMKSETSLNWRGAMKADKSLVRASQVCHSLKDAADSVLGDHSRVVARARAEDLKRRRGWCYDDQDRMILNRTNKLFDFLEEAEQQQEETLMLDGHQLFLVHEDLAREVKDVWPFRFWWS</sequence>
<reference evidence="2 3" key="1">
    <citation type="submission" date="2024-09" db="EMBL/GenBank/DDBJ databases">
        <title>Rethinking Asexuality: The Enigmatic Case of Functional Sexual Genes in Lepraria (Stereocaulaceae).</title>
        <authorList>
            <person name="Doellman M."/>
            <person name="Sun Y."/>
            <person name="Barcenas-Pena A."/>
            <person name="Lumbsch H.T."/>
            <person name="Grewe F."/>
        </authorList>
    </citation>
    <scope>NUCLEOTIDE SEQUENCE [LARGE SCALE GENOMIC DNA]</scope>
    <source>
        <strain evidence="2 3">Grewe 0041</strain>
    </source>
</reference>
<name>A0ABR4BMX2_9LECA</name>
<gene>
    <name evidence="2" type="ORF">ABVK25_001114</name>
</gene>
<proteinExistence type="predicted"/>
<protein>
    <recommendedName>
        <fullName evidence="4">F-box domain-containing protein</fullName>
    </recommendedName>
</protein>
<comment type="caution">
    <text evidence="2">The sequence shown here is derived from an EMBL/GenBank/DDBJ whole genome shotgun (WGS) entry which is preliminary data.</text>
</comment>
<keyword evidence="3" id="KW-1185">Reference proteome</keyword>
<dbReference type="EMBL" id="JBHFEH010000002">
    <property type="protein sequence ID" value="KAL2058386.1"/>
    <property type="molecule type" value="Genomic_DNA"/>
</dbReference>
<accession>A0ABR4BMX2</accession>
<evidence type="ECO:0000256" key="1">
    <source>
        <dbReference type="SAM" id="MobiDB-lite"/>
    </source>
</evidence>
<evidence type="ECO:0008006" key="4">
    <source>
        <dbReference type="Google" id="ProtNLM"/>
    </source>
</evidence>
<evidence type="ECO:0000313" key="2">
    <source>
        <dbReference type="EMBL" id="KAL2058386.1"/>
    </source>
</evidence>
<evidence type="ECO:0000313" key="3">
    <source>
        <dbReference type="Proteomes" id="UP001590951"/>
    </source>
</evidence>